<keyword evidence="2" id="KW-1185">Reference proteome</keyword>
<reference evidence="1 2" key="1">
    <citation type="journal article" date="2014" name="PLoS Genet.">
        <title>Phylogenetically driven sequencing of extremely halophilic archaea reveals strategies for static and dynamic osmo-response.</title>
        <authorList>
            <person name="Becker E.A."/>
            <person name="Seitzer P.M."/>
            <person name="Tritt A."/>
            <person name="Larsen D."/>
            <person name="Krusor M."/>
            <person name="Yao A.I."/>
            <person name="Wu D."/>
            <person name="Madern D."/>
            <person name="Eisen J.A."/>
            <person name="Darling A.E."/>
            <person name="Facciotti M.T."/>
        </authorList>
    </citation>
    <scope>NUCLEOTIDE SEQUENCE [LARGE SCALE GENOMIC DNA]</scope>
    <source>
        <strain evidence="1 2">DSM 10524</strain>
    </source>
</reference>
<dbReference type="AlphaFoldDB" id="L9X3M5"/>
<sequence>MARPFATAALTGDLAVRIGVQLNFEILGPAGSAIASQEWTGTPEHQGPDSDVVLRSKNKRLAALTARETEQWPAVVNPAPEQFGELLVVVTCLGSTEADILIDVVCC</sequence>
<organism evidence="1 2">
    <name type="scientific">Natronococcus amylolyticus DSM 10524</name>
    <dbReference type="NCBI Taxonomy" id="1227497"/>
    <lineage>
        <taxon>Archaea</taxon>
        <taxon>Methanobacteriati</taxon>
        <taxon>Methanobacteriota</taxon>
        <taxon>Stenosarchaea group</taxon>
        <taxon>Halobacteria</taxon>
        <taxon>Halobacteriales</taxon>
        <taxon>Natrialbaceae</taxon>
        <taxon>Natronococcus</taxon>
    </lineage>
</organism>
<accession>L9X3M5</accession>
<evidence type="ECO:0000313" key="2">
    <source>
        <dbReference type="Proteomes" id="UP000011688"/>
    </source>
</evidence>
<dbReference type="EMBL" id="AOIB01000028">
    <property type="protein sequence ID" value="ELY56325.1"/>
    <property type="molecule type" value="Genomic_DNA"/>
</dbReference>
<name>L9X3M5_9EURY</name>
<protein>
    <submittedName>
        <fullName evidence="1">Uncharacterized protein</fullName>
    </submittedName>
</protein>
<comment type="caution">
    <text evidence="1">The sequence shown here is derived from an EMBL/GenBank/DDBJ whole genome shotgun (WGS) entry which is preliminary data.</text>
</comment>
<dbReference type="Proteomes" id="UP000011688">
    <property type="component" value="Unassembled WGS sequence"/>
</dbReference>
<evidence type="ECO:0000313" key="1">
    <source>
        <dbReference type="EMBL" id="ELY56325.1"/>
    </source>
</evidence>
<proteinExistence type="predicted"/>
<gene>
    <name evidence="1" type="ORF">C491_15297</name>
</gene>